<evidence type="ECO:0000256" key="6">
    <source>
        <dbReference type="ARBA" id="ARBA00022807"/>
    </source>
</evidence>
<dbReference type="FunFam" id="3.40.50.300:FF:000299">
    <property type="entry name" value="ABC transporter ATP-binding protein/permease"/>
    <property type="match status" value="1"/>
</dbReference>
<dbReference type="InterPro" id="IPR003593">
    <property type="entry name" value="AAA+_ATPase"/>
</dbReference>
<evidence type="ECO:0000259" key="12">
    <source>
        <dbReference type="PROSITE" id="PS50929"/>
    </source>
</evidence>
<dbReference type="PROSITE" id="PS50929">
    <property type="entry name" value="ABC_TM1F"/>
    <property type="match status" value="1"/>
</dbReference>
<evidence type="ECO:0000259" key="11">
    <source>
        <dbReference type="PROSITE" id="PS50893"/>
    </source>
</evidence>
<sequence length="725" mass="80249">MGWFDEQIRQRTKSDQEVFEDSIFNMASSVIGVKAVKDITDSRVVTKAAIEEIIKYFGYKPETDSFNQLGEDIDLANILRPFGIMFREVTLDEEWTKEAYGPMIGKLRSDGTVIALLPGKSKGYYYQDYKLGKRVNVSRKVLEDIDPQAICFYKPLPTKKLGIRDLIIYMKNCLDIPDFIGYVILMSIVTIIGIMATSLVEIVSGYVVSMHSYPMLFGTAIFLFSLGISEFMIEASAELIMERIELKTGINVEAAVMNRVLNLPAGFFRKYTSGELAARINSVKELCELIIGNAVTMPLVLVLSLAYLFEIRSFAPALVLPALAINVISLIFSLITIFIQTGITQKVMQYDAEEDGITYAFINGIQKIKLAGAEKRAFAKWANSFNESANLLYSPPTVIKLNKTINMAIGLVGTLIIYAIAVKTNVNESEYMAFNTAYGLLGGAFASISSVALQTANIRPILKLAEPILTEIPESSEGKAVINRVNGNIELSNVRFKYDENGPEILRGVSTRIKAGEYVAIVGKTGCGKSTLLRLLLGFEVPTKGAIYYDGRDITKIDMTSLRRKIGTVTQNGSLFQGDIYSNIVITNPLLTVDDAWEAAEIAGIADDIRQMPMGMNTFVSEGQGGISGGQKQRIMIARAVAPKPKILMLDEATSALDNITQKKVSESLDKLKCTRIVIAHRLSTIKNCDRILVIDDGKIVEEGRYEELMEKEGYFAELVKRQQL</sequence>
<dbReference type="InterPro" id="IPR036640">
    <property type="entry name" value="ABC1_TM_sf"/>
</dbReference>
<name>E0S172_BUTPB</name>
<evidence type="ECO:0000256" key="8">
    <source>
        <dbReference type="ARBA" id="ARBA00022989"/>
    </source>
</evidence>
<comment type="subcellular location">
    <subcellularLocation>
        <location evidence="1">Cell membrane</location>
        <topology evidence="1">Multi-pass membrane protein</topology>
    </subcellularLocation>
</comment>
<evidence type="ECO:0000256" key="9">
    <source>
        <dbReference type="ARBA" id="ARBA00023136"/>
    </source>
</evidence>
<dbReference type="Gene3D" id="1.20.1560.10">
    <property type="entry name" value="ABC transporter type 1, transmembrane domain"/>
    <property type="match status" value="1"/>
</dbReference>
<keyword evidence="3" id="KW-1003">Cell membrane</keyword>
<evidence type="ECO:0000256" key="4">
    <source>
        <dbReference type="ARBA" id="ARBA00022692"/>
    </source>
</evidence>
<dbReference type="GO" id="GO:0008234">
    <property type="term" value="F:cysteine-type peptidase activity"/>
    <property type="evidence" value="ECO:0007669"/>
    <property type="project" value="UniProtKB-KW"/>
</dbReference>
<dbReference type="GO" id="GO:0140359">
    <property type="term" value="F:ABC-type transporter activity"/>
    <property type="evidence" value="ECO:0007669"/>
    <property type="project" value="InterPro"/>
</dbReference>
<dbReference type="RefSeq" id="WP_013280203.1">
    <property type="nucleotide sequence ID" value="NC_014387.1"/>
</dbReference>
<dbReference type="InterPro" id="IPR017871">
    <property type="entry name" value="ABC_transporter-like_CS"/>
</dbReference>
<dbReference type="PANTHER" id="PTHR24221">
    <property type="entry name" value="ATP-BINDING CASSETTE SUB-FAMILY B"/>
    <property type="match status" value="1"/>
</dbReference>
<dbReference type="PROSITE" id="PS50893">
    <property type="entry name" value="ABC_TRANSPORTER_2"/>
    <property type="match status" value="1"/>
</dbReference>
<dbReference type="eggNOG" id="COG2274">
    <property type="taxonomic scope" value="Bacteria"/>
</dbReference>
<dbReference type="PANTHER" id="PTHR24221:SF654">
    <property type="entry name" value="ATP-BINDING CASSETTE SUB-FAMILY B MEMBER 6"/>
    <property type="match status" value="1"/>
</dbReference>
<reference evidence="13 14" key="1">
    <citation type="journal article" date="2010" name="PLoS ONE">
        <title>The glycobiome of the rumen bacterium Butyrivibrio proteoclasticus B316(T) highlights adaptation to a polysaccharide-rich environment.</title>
        <authorList>
            <person name="Kelly W.J."/>
            <person name="Leahy S.C."/>
            <person name="Altermann E."/>
            <person name="Yeoman C.J."/>
            <person name="Dunne J.C."/>
            <person name="Kong Z."/>
            <person name="Pacheco D.M."/>
            <person name="Li D."/>
            <person name="Noel S.J."/>
            <person name="Moon C.D."/>
            <person name="Cookson A.L."/>
            <person name="Attwood G.T."/>
        </authorList>
    </citation>
    <scope>NUCLEOTIDE SEQUENCE [LARGE SCALE GENOMIC DNA]</scope>
    <source>
        <strain evidence="14">ATCC 51982 / DSM 14932 / B316</strain>
    </source>
</reference>
<evidence type="ECO:0000313" key="13">
    <source>
        <dbReference type="EMBL" id="ADL33547.1"/>
    </source>
</evidence>
<feature type="transmembrane region" description="Helical" evidence="10">
    <location>
        <begin position="212"/>
        <end position="233"/>
    </location>
</feature>
<evidence type="ECO:0000313" key="14">
    <source>
        <dbReference type="Proteomes" id="UP000001299"/>
    </source>
</evidence>
<dbReference type="AlphaFoldDB" id="E0S172"/>
<evidence type="ECO:0000256" key="10">
    <source>
        <dbReference type="SAM" id="Phobius"/>
    </source>
</evidence>
<dbReference type="Gene3D" id="3.40.50.300">
    <property type="entry name" value="P-loop containing nucleotide triphosphate hydrolases"/>
    <property type="match status" value="1"/>
</dbReference>
<evidence type="ECO:0000256" key="7">
    <source>
        <dbReference type="ARBA" id="ARBA00022840"/>
    </source>
</evidence>
<keyword evidence="7 13" id="KW-0067">ATP-binding</keyword>
<dbReference type="PROSITE" id="PS00211">
    <property type="entry name" value="ABC_TRANSPORTER_1"/>
    <property type="match status" value="1"/>
</dbReference>
<evidence type="ECO:0000256" key="5">
    <source>
        <dbReference type="ARBA" id="ARBA00022741"/>
    </source>
</evidence>
<dbReference type="KEGG" id="bpb:bpr_I0804"/>
<dbReference type="STRING" id="515622.bpr_I0804"/>
<keyword evidence="6" id="KW-0645">Protease</keyword>
<keyword evidence="9 10" id="KW-0472">Membrane</keyword>
<evidence type="ECO:0000256" key="3">
    <source>
        <dbReference type="ARBA" id="ARBA00022475"/>
    </source>
</evidence>
<dbReference type="GO" id="GO:0005524">
    <property type="term" value="F:ATP binding"/>
    <property type="evidence" value="ECO:0007669"/>
    <property type="project" value="UniProtKB-KW"/>
</dbReference>
<dbReference type="InterPro" id="IPR011527">
    <property type="entry name" value="ABC1_TM_dom"/>
</dbReference>
<dbReference type="HOGENOM" id="CLU_000604_84_3_9"/>
<proteinExistence type="predicted"/>
<feature type="transmembrane region" description="Helical" evidence="10">
    <location>
        <begin position="289"/>
        <end position="309"/>
    </location>
</feature>
<dbReference type="GO" id="GO:0016887">
    <property type="term" value="F:ATP hydrolysis activity"/>
    <property type="evidence" value="ECO:0007669"/>
    <property type="project" value="InterPro"/>
</dbReference>
<feature type="domain" description="ABC transporter" evidence="11">
    <location>
        <begin position="489"/>
        <end position="722"/>
    </location>
</feature>
<dbReference type="InterPro" id="IPR027417">
    <property type="entry name" value="P-loop_NTPase"/>
</dbReference>
<feature type="transmembrane region" description="Helical" evidence="10">
    <location>
        <begin position="404"/>
        <end position="421"/>
    </location>
</feature>
<feature type="transmembrane region" description="Helical" evidence="10">
    <location>
        <begin position="179"/>
        <end position="200"/>
    </location>
</feature>
<dbReference type="Proteomes" id="UP000001299">
    <property type="component" value="Chromosome 1"/>
</dbReference>
<dbReference type="SUPFAM" id="SSF52540">
    <property type="entry name" value="P-loop containing nucleoside triphosphate hydrolases"/>
    <property type="match status" value="1"/>
</dbReference>
<dbReference type="InterPro" id="IPR003439">
    <property type="entry name" value="ABC_transporter-like_ATP-bd"/>
</dbReference>
<keyword evidence="8 10" id="KW-1133">Transmembrane helix</keyword>
<dbReference type="GO" id="GO:0005886">
    <property type="term" value="C:plasma membrane"/>
    <property type="evidence" value="ECO:0007669"/>
    <property type="project" value="UniProtKB-SubCell"/>
</dbReference>
<feature type="transmembrane region" description="Helical" evidence="10">
    <location>
        <begin position="433"/>
        <end position="453"/>
    </location>
</feature>
<dbReference type="Pfam" id="PF00005">
    <property type="entry name" value="ABC_tran"/>
    <property type="match status" value="1"/>
</dbReference>
<dbReference type="SUPFAM" id="SSF90123">
    <property type="entry name" value="ABC transporter transmembrane region"/>
    <property type="match status" value="1"/>
</dbReference>
<dbReference type="Pfam" id="PF00664">
    <property type="entry name" value="ABC_membrane"/>
    <property type="match status" value="1"/>
</dbReference>
<dbReference type="SMART" id="SM00382">
    <property type="entry name" value="AAA"/>
    <property type="match status" value="1"/>
</dbReference>
<evidence type="ECO:0000256" key="2">
    <source>
        <dbReference type="ARBA" id="ARBA00022448"/>
    </source>
</evidence>
<keyword evidence="2" id="KW-0813">Transport</keyword>
<dbReference type="InterPro" id="IPR039421">
    <property type="entry name" value="Type_1_exporter"/>
</dbReference>
<keyword evidence="5" id="KW-0547">Nucleotide-binding</keyword>
<organism evidence="13 14">
    <name type="scientific">Butyrivibrio proteoclasticus (strain ATCC 51982 / DSM 14932 / B316)</name>
    <name type="common">Clostridium proteoclasticum</name>
    <dbReference type="NCBI Taxonomy" id="515622"/>
    <lineage>
        <taxon>Bacteria</taxon>
        <taxon>Bacillati</taxon>
        <taxon>Bacillota</taxon>
        <taxon>Clostridia</taxon>
        <taxon>Lachnospirales</taxon>
        <taxon>Lachnospiraceae</taxon>
        <taxon>Butyrivibrio</taxon>
    </lineage>
</organism>
<keyword evidence="6" id="KW-0378">Hydrolase</keyword>
<dbReference type="EMBL" id="CP001810">
    <property type="protein sequence ID" value="ADL33547.1"/>
    <property type="molecule type" value="Genomic_DNA"/>
</dbReference>
<keyword evidence="4 10" id="KW-0812">Transmembrane</keyword>
<keyword evidence="14" id="KW-1185">Reference proteome</keyword>
<protein>
    <submittedName>
        <fullName evidence="13">Bacteriocin ABC transporter ATP-binding/permease protein</fullName>
    </submittedName>
</protein>
<feature type="domain" description="ABC transmembrane type-1" evidence="12">
    <location>
        <begin position="180"/>
        <end position="457"/>
    </location>
</feature>
<feature type="transmembrane region" description="Helical" evidence="10">
    <location>
        <begin position="315"/>
        <end position="339"/>
    </location>
</feature>
<keyword evidence="6" id="KW-0788">Thiol protease</keyword>
<evidence type="ECO:0000256" key="1">
    <source>
        <dbReference type="ARBA" id="ARBA00004651"/>
    </source>
</evidence>
<dbReference type="GO" id="GO:0034040">
    <property type="term" value="F:ATPase-coupled lipid transmembrane transporter activity"/>
    <property type="evidence" value="ECO:0007669"/>
    <property type="project" value="TreeGrafter"/>
</dbReference>
<gene>
    <name evidence="13" type="ordered locus">bpr_I0804</name>
</gene>
<accession>E0S172</accession>